<gene>
    <name evidence="2" type="ORF">A3D03_05730</name>
</gene>
<proteinExistence type="predicted"/>
<dbReference type="STRING" id="1798384.A3D03_05730"/>
<evidence type="ECO:0000256" key="1">
    <source>
        <dbReference type="SAM" id="Phobius"/>
    </source>
</evidence>
<keyword evidence="1" id="KW-0812">Transmembrane</keyword>
<sequence length="62" mass="7031">MNRKELVIIAIVIFLTMVAWVAFGIYHAKTSSTLPANQLKSTTPLTPNFDNDIINQLKNREE</sequence>
<organism evidence="2 3">
    <name type="scientific">Candidatus Gottesmanbacteria bacterium RIFCSPHIGHO2_02_FULL_40_13</name>
    <dbReference type="NCBI Taxonomy" id="1798384"/>
    <lineage>
        <taxon>Bacteria</taxon>
        <taxon>Candidatus Gottesmaniibacteriota</taxon>
    </lineage>
</organism>
<evidence type="ECO:0000313" key="3">
    <source>
        <dbReference type="Proteomes" id="UP000177092"/>
    </source>
</evidence>
<name>A0A1F6A8P1_9BACT</name>
<comment type="caution">
    <text evidence="2">The sequence shown here is derived from an EMBL/GenBank/DDBJ whole genome shotgun (WGS) entry which is preliminary data.</text>
</comment>
<keyword evidence="1" id="KW-0472">Membrane</keyword>
<keyword evidence="1" id="KW-1133">Transmembrane helix</keyword>
<dbReference type="AlphaFoldDB" id="A0A1F6A8P1"/>
<accession>A0A1F6A8P1</accession>
<feature type="transmembrane region" description="Helical" evidence="1">
    <location>
        <begin position="6"/>
        <end position="26"/>
    </location>
</feature>
<dbReference type="Proteomes" id="UP000177092">
    <property type="component" value="Unassembled WGS sequence"/>
</dbReference>
<protein>
    <submittedName>
        <fullName evidence="2">Uncharacterized protein</fullName>
    </submittedName>
</protein>
<dbReference type="EMBL" id="MFJN01000028">
    <property type="protein sequence ID" value="OGG21119.1"/>
    <property type="molecule type" value="Genomic_DNA"/>
</dbReference>
<evidence type="ECO:0000313" key="2">
    <source>
        <dbReference type="EMBL" id="OGG21119.1"/>
    </source>
</evidence>
<reference evidence="2 3" key="1">
    <citation type="journal article" date="2016" name="Nat. Commun.">
        <title>Thousands of microbial genomes shed light on interconnected biogeochemical processes in an aquifer system.</title>
        <authorList>
            <person name="Anantharaman K."/>
            <person name="Brown C.T."/>
            <person name="Hug L.A."/>
            <person name="Sharon I."/>
            <person name="Castelle C.J."/>
            <person name="Probst A.J."/>
            <person name="Thomas B.C."/>
            <person name="Singh A."/>
            <person name="Wilkins M.J."/>
            <person name="Karaoz U."/>
            <person name="Brodie E.L."/>
            <person name="Williams K.H."/>
            <person name="Hubbard S.S."/>
            <person name="Banfield J.F."/>
        </authorList>
    </citation>
    <scope>NUCLEOTIDE SEQUENCE [LARGE SCALE GENOMIC DNA]</scope>
</reference>